<evidence type="ECO:0000256" key="7">
    <source>
        <dbReference type="ARBA" id="ARBA00022679"/>
    </source>
</evidence>
<evidence type="ECO:0000256" key="5">
    <source>
        <dbReference type="ARBA" id="ARBA00022600"/>
    </source>
</evidence>
<dbReference type="GO" id="GO:0005737">
    <property type="term" value="C:cytoplasm"/>
    <property type="evidence" value="ECO:0007669"/>
    <property type="project" value="TreeGrafter"/>
</dbReference>
<dbReference type="GO" id="GO:0030170">
    <property type="term" value="F:pyridoxal phosphate binding"/>
    <property type="evidence" value="ECO:0007669"/>
    <property type="project" value="InterPro"/>
</dbReference>
<evidence type="ECO:0000313" key="14">
    <source>
        <dbReference type="Proteomes" id="UP000269544"/>
    </source>
</evidence>
<dbReference type="EMBL" id="LR134523">
    <property type="protein sequence ID" value="VEJ35303.1"/>
    <property type="molecule type" value="Genomic_DNA"/>
</dbReference>
<dbReference type="PROSITE" id="PS00102">
    <property type="entry name" value="PHOSPHORYLASE"/>
    <property type="match status" value="1"/>
</dbReference>
<evidence type="ECO:0000256" key="8">
    <source>
        <dbReference type="ARBA" id="ARBA00022898"/>
    </source>
</evidence>
<evidence type="ECO:0000256" key="1">
    <source>
        <dbReference type="ARBA" id="ARBA00001275"/>
    </source>
</evidence>
<keyword evidence="9 12" id="KW-0119">Carbohydrate metabolism</keyword>
<keyword evidence="14" id="KW-1185">Reference proteome</keyword>
<reference evidence="13 14" key="1">
    <citation type="submission" date="2018-12" db="EMBL/GenBank/DDBJ databases">
        <authorList>
            <consortium name="Pathogen Informatics"/>
        </authorList>
    </citation>
    <scope>NUCLEOTIDE SEQUENCE [LARGE SCALE GENOMIC DNA]</scope>
    <source>
        <strain evidence="13 14">NCTC13079</strain>
    </source>
</reference>
<accession>A0A3S4ZQC2</accession>
<dbReference type="OrthoDB" id="9760804at2"/>
<dbReference type="InterPro" id="IPR011833">
    <property type="entry name" value="Glycg_phsphrylas"/>
</dbReference>
<dbReference type="RefSeq" id="WP_126465117.1">
    <property type="nucleotide sequence ID" value="NZ_LR134523.1"/>
</dbReference>
<comment type="function">
    <text evidence="12">Allosteric enzyme that catalyzes the rate-limiting step in glycogen catabolism, the phosphorolytic cleavage of glycogen to produce glucose-1-phosphate, and plays a central role in maintaining cellular and organismal glucose homeostasis.</text>
</comment>
<dbReference type="Proteomes" id="UP000269544">
    <property type="component" value="Chromosome"/>
</dbReference>
<keyword evidence="6 12" id="KW-0328">Glycosyltransferase</keyword>
<keyword evidence="8 11" id="KW-0663">Pyridoxal phosphate</keyword>
<keyword evidence="7 12" id="KW-0808">Transferase</keyword>
<dbReference type="GO" id="GO:0005980">
    <property type="term" value="P:glycogen catabolic process"/>
    <property type="evidence" value="ECO:0007669"/>
    <property type="project" value="TreeGrafter"/>
</dbReference>
<feature type="modified residue" description="N6-(pyridoxal phosphate)lysine" evidence="11">
    <location>
        <position position="634"/>
    </location>
</feature>
<sequence length="788" mass="90627">MDIETWKNNLRMTLDLETAKPAHEASIASKARALSKAVRLRYHDRRIRSHNLHEKGKIACYMSLEFLMGKSLRNHLHALGSDTKALVAELVEEIYQVSIEELYEFEPDAGLGNGGLGRLAACFMDASATTGVPLRGYGLRYEMGMFSQKFENGFQVEVGDDWLKDGDLWGQRVEEETVIVDFKDVFLKAVPYDYIVPGYQVDNVNRLRLWKAEAVNDFDFRKFNEFDYIGAVEDRELAANITRVLYPNDERREGKVLRFMQQYFFAQATIRDLMRQGGIEHRDLKTLKNIISIQLNDTHPVIGIPEAVRILTEELGFAFEDAIDAVESIFSYTNHTILQEAMEKWHRNILDEVCPDTMKVIERMDAHYVEHLRIRGYDNDRIERMRILRHDTVYMAHLGILASHTVNGVAELHSRILRDTELADFSDFDPNKFTNVTNGITPRRFFMLANPEMAKAVDRWIGNGWRKNFNEIEKLKALADDAEVLSEFAEIKKKNKRHLAERIRKEYGIVVDPDSIFDIQIKRIHEYKRQLMYAFYVHHLYARIKADPHAPFTPRTCIFGGKSATGYHRAKAIIKYINELARVVNADPDADGKLKVVFIEDYNVSWAEHLVAAADVSEQISTAGKEASGTGNMKFMMNGTVTLGTMDGANIEIFEEAGIDNNYVFGATVEELRAAEYDPHALYARDSLVKEAVDSLTGTYLDDGGSFKFLDLYRALMDNQWGRDDEYYILYDLRSYIETQDRIERDFSDKAAWNKKSFLNMAASAKFTADRTILEYAERIWHIEPKVL</sequence>
<comment type="function">
    <text evidence="10">Phosphorylase is an important allosteric enzyme in carbohydrate metabolism. Enzymes from different sources differ in their regulatory mechanisms and in their natural substrates. However, all known phosphorylases share catalytic and structural properties.</text>
</comment>
<dbReference type="GO" id="GO:0008184">
    <property type="term" value="F:glycogen phosphorylase activity"/>
    <property type="evidence" value="ECO:0007669"/>
    <property type="project" value="InterPro"/>
</dbReference>
<evidence type="ECO:0000256" key="6">
    <source>
        <dbReference type="ARBA" id="ARBA00022676"/>
    </source>
</evidence>
<evidence type="ECO:0000256" key="12">
    <source>
        <dbReference type="RuleBase" id="RU000587"/>
    </source>
</evidence>
<evidence type="ECO:0000256" key="2">
    <source>
        <dbReference type="ARBA" id="ARBA00001933"/>
    </source>
</evidence>
<keyword evidence="5" id="KW-0321">Glycogen metabolism</keyword>
<keyword evidence="4" id="KW-0597">Phosphoprotein</keyword>
<comment type="similarity">
    <text evidence="3 12">Belongs to the glycogen phosphorylase family.</text>
</comment>
<organism evidence="13 14">
    <name type="scientific">Aedoeadaptatus ivorii</name>
    <dbReference type="NCBI Taxonomy" id="54006"/>
    <lineage>
        <taxon>Bacteria</taxon>
        <taxon>Bacillati</taxon>
        <taxon>Bacillota</taxon>
        <taxon>Tissierellia</taxon>
        <taxon>Tissierellales</taxon>
        <taxon>Peptoniphilaceae</taxon>
        <taxon>Aedoeadaptatus</taxon>
    </lineage>
</organism>
<proteinExistence type="inferred from homology"/>
<dbReference type="FunFam" id="3.40.50.2000:FF:000153">
    <property type="entry name" value="Alpha-1,4 glucan phosphorylase"/>
    <property type="match status" value="1"/>
</dbReference>
<evidence type="ECO:0000256" key="11">
    <source>
        <dbReference type="PIRSR" id="PIRSR000460-1"/>
    </source>
</evidence>
<dbReference type="PANTHER" id="PTHR11468">
    <property type="entry name" value="GLYCOGEN PHOSPHORYLASE"/>
    <property type="match status" value="1"/>
</dbReference>
<evidence type="ECO:0000313" key="13">
    <source>
        <dbReference type="EMBL" id="VEJ35303.1"/>
    </source>
</evidence>
<dbReference type="InterPro" id="IPR035090">
    <property type="entry name" value="Pyridoxal_P_attach_site"/>
</dbReference>
<dbReference type="PANTHER" id="PTHR11468:SF3">
    <property type="entry name" value="GLYCOGEN PHOSPHORYLASE, LIVER FORM"/>
    <property type="match status" value="1"/>
</dbReference>
<evidence type="ECO:0000256" key="9">
    <source>
        <dbReference type="ARBA" id="ARBA00023277"/>
    </source>
</evidence>
<dbReference type="EC" id="2.4.1.1" evidence="12"/>
<dbReference type="FunFam" id="3.40.50.2000:FF:000005">
    <property type="entry name" value="Alpha-1,4 glucan phosphorylase"/>
    <property type="match status" value="1"/>
</dbReference>
<dbReference type="InterPro" id="IPR000811">
    <property type="entry name" value="Glyco_trans_35"/>
</dbReference>
<gene>
    <name evidence="13" type="primary">malP</name>
    <name evidence="13" type="ORF">NCTC13079_00617</name>
</gene>
<dbReference type="Pfam" id="PF00343">
    <property type="entry name" value="Phosphorylase"/>
    <property type="match status" value="1"/>
</dbReference>
<dbReference type="Gene3D" id="3.40.50.2000">
    <property type="entry name" value="Glycogen Phosphorylase B"/>
    <property type="match status" value="2"/>
</dbReference>
<dbReference type="PIRSF" id="PIRSF000460">
    <property type="entry name" value="Pprylas_GlgP"/>
    <property type="match status" value="1"/>
</dbReference>
<evidence type="ECO:0000256" key="4">
    <source>
        <dbReference type="ARBA" id="ARBA00022553"/>
    </source>
</evidence>
<evidence type="ECO:0000256" key="3">
    <source>
        <dbReference type="ARBA" id="ARBA00006047"/>
    </source>
</evidence>
<comment type="cofactor">
    <cofactor evidence="2 12">
        <name>pyridoxal 5'-phosphate</name>
        <dbReference type="ChEBI" id="CHEBI:597326"/>
    </cofactor>
</comment>
<dbReference type="AlphaFoldDB" id="A0A3S4ZQC2"/>
<dbReference type="KEGG" id="piv:NCTC13079_00617"/>
<protein>
    <recommendedName>
        <fullName evidence="12">Alpha-1,4 glucan phosphorylase</fullName>
        <ecNumber evidence="12">2.4.1.1</ecNumber>
    </recommendedName>
</protein>
<dbReference type="SUPFAM" id="SSF53756">
    <property type="entry name" value="UDP-Glycosyltransferase/glycogen phosphorylase"/>
    <property type="match status" value="1"/>
</dbReference>
<comment type="catalytic activity">
    <reaction evidence="1 12">
        <text>[(1-&gt;4)-alpha-D-glucosyl](n) + phosphate = [(1-&gt;4)-alpha-D-glucosyl](n-1) + alpha-D-glucose 1-phosphate</text>
        <dbReference type="Rhea" id="RHEA:41732"/>
        <dbReference type="Rhea" id="RHEA-COMP:9584"/>
        <dbReference type="Rhea" id="RHEA-COMP:9586"/>
        <dbReference type="ChEBI" id="CHEBI:15444"/>
        <dbReference type="ChEBI" id="CHEBI:43474"/>
        <dbReference type="ChEBI" id="CHEBI:58601"/>
        <dbReference type="EC" id="2.4.1.1"/>
    </reaction>
</comment>
<dbReference type="NCBIfam" id="TIGR02093">
    <property type="entry name" value="P_ylase"/>
    <property type="match status" value="1"/>
</dbReference>
<evidence type="ECO:0000256" key="10">
    <source>
        <dbReference type="ARBA" id="ARBA00025174"/>
    </source>
</evidence>
<name>A0A3S4ZQC2_9FIRM</name>